<reference evidence="2" key="1">
    <citation type="submission" date="2022-03" db="EMBL/GenBank/DDBJ databases">
        <title>De novo assembled genomes of Belliella spp. (Cyclobacteriaceae) strains.</title>
        <authorList>
            <person name="Szabo A."/>
            <person name="Korponai K."/>
            <person name="Felfoldi T."/>
        </authorList>
    </citation>
    <scope>NUCLEOTIDE SEQUENCE</scope>
    <source>
        <strain evidence="2">DSM 111904</strain>
    </source>
</reference>
<accession>A0ABS9UVW4</accession>
<evidence type="ECO:0000313" key="2">
    <source>
        <dbReference type="EMBL" id="MCH7408303.1"/>
    </source>
</evidence>
<dbReference type="InterPro" id="IPR014710">
    <property type="entry name" value="RmlC-like_jellyroll"/>
</dbReference>
<dbReference type="Pfam" id="PF05523">
    <property type="entry name" value="FdtA"/>
    <property type="match status" value="1"/>
</dbReference>
<proteinExistence type="predicted"/>
<dbReference type="Proteomes" id="UP001165489">
    <property type="component" value="Unassembled WGS sequence"/>
</dbReference>
<sequence>MSDFTFPRLLHFDGQNRLDGHIRFLSTGEDFDFDVKRVFWISGVPENAVRGVHAHKKEEQLLVAISGTLIIDLEDKSGIKSKFVLDEPSKGLFIPAMHWSSVEFAHDAILLGLGNMPFDEEDYIRDKDAFDQA</sequence>
<gene>
    <name evidence="2" type="ORF">MM239_02760</name>
</gene>
<evidence type="ECO:0000259" key="1">
    <source>
        <dbReference type="Pfam" id="PF05523"/>
    </source>
</evidence>
<evidence type="ECO:0000313" key="3">
    <source>
        <dbReference type="Proteomes" id="UP001165489"/>
    </source>
</evidence>
<dbReference type="EMBL" id="JAKZGP010000003">
    <property type="protein sequence ID" value="MCH7408303.1"/>
    <property type="molecule type" value="Genomic_DNA"/>
</dbReference>
<dbReference type="Gene3D" id="2.60.120.10">
    <property type="entry name" value="Jelly Rolls"/>
    <property type="match status" value="1"/>
</dbReference>
<keyword evidence="3" id="KW-1185">Reference proteome</keyword>
<dbReference type="SUPFAM" id="SSF51182">
    <property type="entry name" value="RmlC-like cupins"/>
    <property type="match status" value="1"/>
</dbReference>
<dbReference type="InterPro" id="IPR011051">
    <property type="entry name" value="RmlC_Cupin_sf"/>
</dbReference>
<organism evidence="2 3">
    <name type="scientific">Belliella filtrata</name>
    <dbReference type="NCBI Taxonomy" id="2923435"/>
    <lineage>
        <taxon>Bacteria</taxon>
        <taxon>Pseudomonadati</taxon>
        <taxon>Bacteroidota</taxon>
        <taxon>Cytophagia</taxon>
        <taxon>Cytophagales</taxon>
        <taxon>Cyclobacteriaceae</taxon>
        <taxon>Belliella</taxon>
    </lineage>
</organism>
<comment type="caution">
    <text evidence="2">The sequence shown here is derived from an EMBL/GenBank/DDBJ whole genome shotgun (WGS) entry which is preliminary data.</text>
</comment>
<feature type="domain" description="Sugar 3,4-ketoisomerase QdtA cupin" evidence="1">
    <location>
        <begin position="9"/>
        <end position="132"/>
    </location>
</feature>
<dbReference type="CDD" id="cd20292">
    <property type="entry name" value="cupin_QdtA-like"/>
    <property type="match status" value="1"/>
</dbReference>
<protein>
    <submittedName>
        <fullName evidence="2">FdtA/QdtA family cupin domain-containing protein</fullName>
    </submittedName>
</protein>
<dbReference type="InterPro" id="IPR008894">
    <property type="entry name" value="QdtA_cupin_dom"/>
</dbReference>
<dbReference type="RefSeq" id="WP_241346410.1">
    <property type="nucleotide sequence ID" value="NZ_JAKZGP010000003.1"/>
</dbReference>
<name>A0ABS9UVW4_9BACT</name>